<gene>
    <name evidence="1" type="ORF">PN925_002909</name>
</gene>
<sequence length="501" mass="58165">MLITSNVFNRIDWSVNGVEHCTGCYIQNIDLGFIKTTFMDEADFIPRIRFNQYDNSDEGFGTGWNLNLSCVKSIDDRRLLRLGNGSVYWIKKQSQPVPASGRTLELEDKYCKTFYCTEYPDNLISVFYKNGIREDIRDGHLSSVLYPNGYHLDFQYQDDCLISIYDGLRNTPLSVSYNKKNADNIVVSVTNQRRTDYYYLNKNKSDVYELNSVLTTSESGNETLLLYNFQYQVYENNYLLITSLTSLMENNRKENIRYEELKRPYGLSSVIKSVYENVIYNGTSEDEKQYVTVKYETTNDFNFLGAGVGGVTQWQNEKDNLFLLTGYKISRKVTSGNQAVSYIYNNDYLITEKAISPSGPNKKKNKIITAYSYLREDPDHKGEIWPSFFLPVKIKEYAENNKLSGIPAVQSYRYDKYGNVLESQDRRGIRTIFTYYDGKNGYQDECPPDPFGFDNYIKEKRIIPAGNDIPYKKSTLYHYSKLINCDLVKVKHKEIAIEYNE</sequence>
<reference evidence="1" key="1">
    <citation type="submission" date="2024-02" db="EMBL/GenBank/DDBJ databases">
        <authorList>
            <consortium name="Clinical and Environmental Microbiology Branch: Whole genome sequencing antimicrobial resistance pathogens in the healthcare setting"/>
        </authorList>
    </citation>
    <scope>NUCLEOTIDE SEQUENCE</scope>
    <source>
        <strain evidence="1">2023KU-00017</strain>
    </source>
</reference>
<dbReference type="AlphaFoldDB" id="A0AAI9HTI6"/>
<organism evidence="1">
    <name type="scientific">Morganella morganii</name>
    <name type="common">Proteus morganii</name>
    <dbReference type="NCBI Taxonomy" id="582"/>
    <lineage>
        <taxon>Bacteria</taxon>
        <taxon>Pseudomonadati</taxon>
        <taxon>Pseudomonadota</taxon>
        <taxon>Gammaproteobacteria</taxon>
        <taxon>Enterobacterales</taxon>
        <taxon>Morganellaceae</taxon>
        <taxon>Morganella</taxon>
    </lineage>
</organism>
<evidence type="ECO:0000313" key="1">
    <source>
        <dbReference type="EMBL" id="EMO9457514.1"/>
    </source>
</evidence>
<name>A0AAI9HTI6_MORMO</name>
<dbReference type="EMBL" id="ABKJEP030000046">
    <property type="protein sequence ID" value="EMO9457514.1"/>
    <property type="molecule type" value="Genomic_DNA"/>
</dbReference>
<proteinExistence type="predicted"/>
<feature type="non-terminal residue" evidence="1">
    <location>
        <position position="501"/>
    </location>
</feature>
<accession>A0AAI9HTI6</accession>
<protein>
    <recommendedName>
        <fullName evidence="2">RHS repeat protein</fullName>
    </recommendedName>
</protein>
<comment type="caution">
    <text evidence="1">The sequence shown here is derived from an EMBL/GenBank/DDBJ whole genome shotgun (WGS) entry which is preliminary data.</text>
</comment>
<evidence type="ECO:0008006" key="2">
    <source>
        <dbReference type="Google" id="ProtNLM"/>
    </source>
</evidence>